<dbReference type="InterPro" id="IPR050712">
    <property type="entry name" value="NAD(P)H-dep_reductase"/>
</dbReference>
<feature type="domain" description="NADPH-dependent FMN reductase-like" evidence="1">
    <location>
        <begin position="8"/>
        <end position="150"/>
    </location>
</feature>
<comment type="caution">
    <text evidence="2">The sequence shown here is derived from an EMBL/GenBank/DDBJ whole genome shotgun (WGS) entry which is preliminary data.</text>
</comment>
<dbReference type="SUPFAM" id="SSF52218">
    <property type="entry name" value="Flavoproteins"/>
    <property type="match status" value="1"/>
</dbReference>
<dbReference type="RefSeq" id="WP_169586085.1">
    <property type="nucleotide sequence ID" value="NZ_VCQU01000003.1"/>
</dbReference>
<dbReference type="EMBL" id="VCQU01000003">
    <property type="protein sequence ID" value="NMN95309.1"/>
    <property type="molecule type" value="Genomic_DNA"/>
</dbReference>
<dbReference type="PANTHER" id="PTHR30543:SF21">
    <property type="entry name" value="NAD(P)H-DEPENDENT FMN REDUCTASE LOT6"/>
    <property type="match status" value="1"/>
</dbReference>
<name>A0A848KAE9_9NOCA</name>
<accession>A0A848KAE9</accession>
<dbReference type="PANTHER" id="PTHR30543">
    <property type="entry name" value="CHROMATE REDUCTASE"/>
    <property type="match status" value="1"/>
</dbReference>
<organism evidence="2 3">
    <name type="scientific">Antrihabitans stalactiti</name>
    <dbReference type="NCBI Taxonomy" id="2584121"/>
    <lineage>
        <taxon>Bacteria</taxon>
        <taxon>Bacillati</taxon>
        <taxon>Actinomycetota</taxon>
        <taxon>Actinomycetes</taxon>
        <taxon>Mycobacteriales</taxon>
        <taxon>Nocardiaceae</taxon>
        <taxon>Antrihabitans</taxon>
    </lineage>
</organism>
<dbReference type="Gene3D" id="3.40.50.360">
    <property type="match status" value="1"/>
</dbReference>
<dbReference type="GO" id="GO:0010181">
    <property type="term" value="F:FMN binding"/>
    <property type="evidence" value="ECO:0007669"/>
    <property type="project" value="TreeGrafter"/>
</dbReference>
<dbReference type="GO" id="GO:0016491">
    <property type="term" value="F:oxidoreductase activity"/>
    <property type="evidence" value="ECO:0007669"/>
    <property type="project" value="InterPro"/>
</dbReference>
<dbReference type="InterPro" id="IPR005025">
    <property type="entry name" value="FMN_Rdtase-like_dom"/>
</dbReference>
<reference evidence="2 3" key="2">
    <citation type="submission" date="2020-06" db="EMBL/GenBank/DDBJ databases">
        <title>Antribacter stalactiti gen. nov., sp. nov., a new member of the family Nacardiaceae isolated from a cave.</title>
        <authorList>
            <person name="Kim I.S."/>
        </authorList>
    </citation>
    <scope>NUCLEOTIDE SEQUENCE [LARGE SCALE GENOMIC DNA]</scope>
    <source>
        <strain evidence="2 3">YC2-7</strain>
    </source>
</reference>
<keyword evidence="3" id="KW-1185">Reference proteome</keyword>
<protein>
    <submittedName>
        <fullName evidence="2">NAD(P)H-dependent oxidoreductase</fullName>
    </submittedName>
</protein>
<evidence type="ECO:0000313" key="3">
    <source>
        <dbReference type="Proteomes" id="UP000535543"/>
    </source>
</evidence>
<proteinExistence type="predicted"/>
<reference evidence="2 3" key="1">
    <citation type="submission" date="2019-05" db="EMBL/GenBank/DDBJ databases">
        <authorList>
            <person name="Lee S.D."/>
        </authorList>
    </citation>
    <scope>NUCLEOTIDE SEQUENCE [LARGE SCALE GENOMIC DNA]</scope>
    <source>
        <strain evidence="2 3">YC2-7</strain>
    </source>
</reference>
<dbReference type="AlphaFoldDB" id="A0A848KAE9"/>
<dbReference type="Proteomes" id="UP000535543">
    <property type="component" value="Unassembled WGS sequence"/>
</dbReference>
<dbReference type="InterPro" id="IPR029039">
    <property type="entry name" value="Flavoprotein-like_sf"/>
</dbReference>
<dbReference type="Pfam" id="PF03358">
    <property type="entry name" value="FMN_red"/>
    <property type="match status" value="1"/>
</dbReference>
<dbReference type="GO" id="GO:0005829">
    <property type="term" value="C:cytosol"/>
    <property type="evidence" value="ECO:0007669"/>
    <property type="project" value="TreeGrafter"/>
</dbReference>
<sequence>MNAGESVRIAVIIGSTRHGRFGPTITQWFVGRAQRRRDLDIDVIDLATVALPDVLVDDDEAQPESVQLLATRLAAADAFVIVTPEYNGSFPASVKTAIDWYTDEWAAKPVTFVTYGRESGGANAAAALRQVFGELNAVVIRRAVLLPCYWDQFAADGTWPKPNSCLDQTVTAMLDQLTWWAHALNTARTEQPCPN</sequence>
<evidence type="ECO:0000259" key="1">
    <source>
        <dbReference type="Pfam" id="PF03358"/>
    </source>
</evidence>
<evidence type="ECO:0000313" key="2">
    <source>
        <dbReference type="EMBL" id="NMN95309.1"/>
    </source>
</evidence>
<gene>
    <name evidence="2" type="ORF">FGL95_09725</name>
</gene>